<dbReference type="InterPro" id="IPR006094">
    <property type="entry name" value="Oxid_FAD_bind_N"/>
</dbReference>
<evidence type="ECO:0000313" key="3">
    <source>
        <dbReference type="Proteomes" id="UP000317155"/>
    </source>
</evidence>
<protein>
    <submittedName>
        <fullName evidence="2">FAD-binding oxidoreductase</fullName>
    </submittedName>
</protein>
<feature type="domain" description="FAD-binding PCMH-type" evidence="1">
    <location>
        <begin position="9"/>
        <end position="173"/>
    </location>
</feature>
<dbReference type="SUPFAM" id="SSF56176">
    <property type="entry name" value="FAD-binding/transporter-associated domain-like"/>
    <property type="match status" value="1"/>
</dbReference>
<gene>
    <name evidence="2" type="ORF">FL622_05905</name>
</gene>
<accession>A0A550JHM9</accession>
<evidence type="ECO:0000259" key="1">
    <source>
        <dbReference type="PROSITE" id="PS51387"/>
    </source>
</evidence>
<sequence length="430" mass="48235">MKLTAWGKFPIIDSTVILPNAHLAQELDRVPEIIPFGNGRSYGDSALSSHIVPMTSCNRYLDFNLESGLLTCESGVLLADIIDVFVPRGWFLKVTPGTKLITVGGAIASDVHGKNHHIEGCFSECVKSFSLMLADGRIVCCSREENLDLFRATCGGMGLTGIILEVSFYLKRITSQQIGQTTIKTANLAETFAAFEEYGHQPYSVAWIDCLAKKTDIGRCLLMVGDFLNDGDLNYTPKKKMSIPFEFPGFALNSLSVRAFNWFYYGKVRERISHSQVDIDSFFYPLDALNNWNRIYGKGGFTQYQFILPKERSFEGLNKILSQIADSGKGSFLAVLKLYGPANENYLSFPMEGYSLALDFKIEPGLFELLDKLDEIVVHYGGRIYLTKDVRVSRNIFTQGYPMLDKFREVRSSYGLSEKFNSLQSQRLGI</sequence>
<name>A0A550JHM9_9BACT</name>
<comment type="caution">
    <text evidence="2">The sequence shown here is derived from an EMBL/GenBank/DDBJ whole genome shotgun (WGS) entry which is preliminary data.</text>
</comment>
<organism evidence="2 3">
    <name type="scientific">Trichloromonas acetexigens</name>
    <dbReference type="NCBI Taxonomy" id="38815"/>
    <lineage>
        <taxon>Bacteria</taxon>
        <taxon>Pseudomonadati</taxon>
        <taxon>Thermodesulfobacteriota</taxon>
        <taxon>Desulfuromonadia</taxon>
        <taxon>Desulfuromonadales</taxon>
        <taxon>Trichloromonadaceae</taxon>
        <taxon>Trichloromonas</taxon>
    </lineage>
</organism>
<proteinExistence type="predicted"/>
<dbReference type="InterPro" id="IPR010031">
    <property type="entry name" value="FAD_lactone_oxidase-like"/>
</dbReference>
<reference evidence="2 3" key="1">
    <citation type="submission" date="2019-07" db="EMBL/GenBank/DDBJ databases">
        <title>Insights of Desulfuromonas acetexigens electromicrobiology.</title>
        <authorList>
            <person name="Katuri K."/>
            <person name="Sapireddy V."/>
            <person name="Shaw D.R."/>
            <person name="Saikaly P."/>
        </authorList>
    </citation>
    <scope>NUCLEOTIDE SEQUENCE [LARGE SCALE GENOMIC DNA]</scope>
    <source>
        <strain evidence="2 3">2873</strain>
    </source>
</reference>
<dbReference type="Gene3D" id="3.30.465.10">
    <property type="match status" value="1"/>
</dbReference>
<keyword evidence="3" id="KW-1185">Reference proteome</keyword>
<dbReference type="InterPro" id="IPR016169">
    <property type="entry name" value="FAD-bd_PCMH_sub2"/>
</dbReference>
<dbReference type="InterPro" id="IPR016166">
    <property type="entry name" value="FAD-bd_PCMH"/>
</dbReference>
<evidence type="ECO:0000313" key="2">
    <source>
        <dbReference type="EMBL" id="TRO82712.1"/>
    </source>
</evidence>
<dbReference type="GO" id="GO:0071949">
    <property type="term" value="F:FAD binding"/>
    <property type="evidence" value="ECO:0007669"/>
    <property type="project" value="InterPro"/>
</dbReference>
<dbReference type="PROSITE" id="PS51387">
    <property type="entry name" value="FAD_PCMH"/>
    <property type="match status" value="1"/>
</dbReference>
<dbReference type="EMBL" id="VJVV01000003">
    <property type="protein sequence ID" value="TRO82712.1"/>
    <property type="molecule type" value="Genomic_DNA"/>
</dbReference>
<dbReference type="Pfam" id="PF01565">
    <property type="entry name" value="FAD_binding_4"/>
    <property type="match status" value="1"/>
</dbReference>
<dbReference type="OrthoDB" id="143770at2"/>
<dbReference type="AlphaFoldDB" id="A0A550JHM9"/>
<dbReference type="GO" id="GO:0016899">
    <property type="term" value="F:oxidoreductase activity, acting on the CH-OH group of donors, oxygen as acceptor"/>
    <property type="evidence" value="ECO:0007669"/>
    <property type="project" value="InterPro"/>
</dbReference>
<dbReference type="PANTHER" id="PTHR43762:SF1">
    <property type="entry name" value="D-ARABINONO-1,4-LACTONE OXIDASE"/>
    <property type="match status" value="1"/>
</dbReference>
<dbReference type="InterPro" id="IPR036318">
    <property type="entry name" value="FAD-bd_PCMH-like_sf"/>
</dbReference>
<dbReference type="PANTHER" id="PTHR43762">
    <property type="entry name" value="L-GULONOLACTONE OXIDASE"/>
    <property type="match status" value="1"/>
</dbReference>
<dbReference type="Proteomes" id="UP000317155">
    <property type="component" value="Unassembled WGS sequence"/>
</dbReference>
<dbReference type="RefSeq" id="WP_092056954.1">
    <property type="nucleotide sequence ID" value="NZ_FOJJ01000023.1"/>
</dbReference>